<evidence type="ECO:0000313" key="3">
    <source>
        <dbReference type="Proteomes" id="UP000075809"/>
    </source>
</evidence>
<dbReference type="STRING" id="64791.A0A151WYE2"/>
<organism evidence="2 3">
    <name type="scientific">Mycetomoellerius zeteki</name>
    <dbReference type="NCBI Taxonomy" id="64791"/>
    <lineage>
        <taxon>Eukaryota</taxon>
        <taxon>Metazoa</taxon>
        <taxon>Ecdysozoa</taxon>
        <taxon>Arthropoda</taxon>
        <taxon>Hexapoda</taxon>
        <taxon>Insecta</taxon>
        <taxon>Pterygota</taxon>
        <taxon>Neoptera</taxon>
        <taxon>Endopterygota</taxon>
        <taxon>Hymenoptera</taxon>
        <taxon>Apocrita</taxon>
        <taxon>Aculeata</taxon>
        <taxon>Formicoidea</taxon>
        <taxon>Formicidae</taxon>
        <taxon>Myrmicinae</taxon>
        <taxon>Mycetomoellerius</taxon>
    </lineage>
</organism>
<name>A0A151WYE2_9HYME</name>
<proteinExistence type="predicted"/>
<evidence type="ECO:0000313" key="2">
    <source>
        <dbReference type="EMBL" id="KYQ52806.1"/>
    </source>
</evidence>
<gene>
    <name evidence="2" type="ORF">ALC60_08095</name>
</gene>
<reference evidence="2 3" key="1">
    <citation type="submission" date="2015-09" db="EMBL/GenBank/DDBJ databases">
        <title>Trachymyrmex zeteki WGS genome.</title>
        <authorList>
            <person name="Nygaard S."/>
            <person name="Hu H."/>
            <person name="Boomsma J."/>
            <person name="Zhang G."/>
        </authorList>
    </citation>
    <scope>NUCLEOTIDE SEQUENCE [LARGE SCALE GENOMIC DNA]</scope>
    <source>
        <strain evidence="2">Tzet28-1</strain>
        <tissue evidence="2">Whole body</tissue>
    </source>
</reference>
<keyword evidence="1" id="KW-0732">Signal</keyword>
<feature type="chain" id="PRO_5007591524" evidence="1">
    <location>
        <begin position="25"/>
        <end position="208"/>
    </location>
</feature>
<keyword evidence="3" id="KW-1185">Reference proteome</keyword>
<feature type="signal peptide" evidence="1">
    <location>
        <begin position="1"/>
        <end position="24"/>
    </location>
</feature>
<protein>
    <submittedName>
        <fullName evidence="2">Calsyntenin-1</fullName>
    </submittedName>
</protein>
<accession>A0A151WYE2</accession>
<evidence type="ECO:0000256" key="1">
    <source>
        <dbReference type="SAM" id="SignalP"/>
    </source>
</evidence>
<sequence>MLPQATTSALLCGLLALYVGLTHASIAAAFESTPSSSFDHGAPRLDLESLESGYHGLVKENETLVEVTPQIRALGTKVCSFRIANKHHGEAPFEIVLKEKGMAELRAFRVLNCEKRRNYKFDIAAVGCNGVQSENEYVTRVHSRKLLRDKVNLTKVERNGRYGEELYLIYDKSLCEYGSPNNVAPAQCQFFWLAQIFSLRELCDFTPV</sequence>
<dbReference type="EMBL" id="KQ982652">
    <property type="protein sequence ID" value="KYQ52806.1"/>
    <property type="molecule type" value="Genomic_DNA"/>
</dbReference>
<dbReference type="Proteomes" id="UP000075809">
    <property type="component" value="Unassembled WGS sequence"/>
</dbReference>
<dbReference type="AlphaFoldDB" id="A0A151WYE2"/>